<dbReference type="InterPro" id="IPR002130">
    <property type="entry name" value="Cyclophilin-type_PPIase_dom"/>
</dbReference>
<evidence type="ECO:0000259" key="5">
    <source>
        <dbReference type="PROSITE" id="PS50072"/>
    </source>
</evidence>
<dbReference type="InterPro" id="IPR044666">
    <property type="entry name" value="Cyclophilin_A-like"/>
</dbReference>
<organism evidence="6 7">
    <name type="scientific">Ceratodon purpureus</name>
    <name type="common">Fire moss</name>
    <name type="synonym">Dicranum purpureum</name>
    <dbReference type="NCBI Taxonomy" id="3225"/>
    <lineage>
        <taxon>Eukaryota</taxon>
        <taxon>Viridiplantae</taxon>
        <taxon>Streptophyta</taxon>
        <taxon>Embryophyta</taxon>
        <taxon>Bryophyta</taxon>
        <taxon>Bryophytina</taxon>
        <taxon>Bryopsida</taxon>
        <taxon>Dicranidae</taxon>
        <taxon>Pseudoditrichales</taxon>
        <taxon>Ditrichaceae</taxon>
        <taxon>Ceratodon</taxon>
    </lineage>
</organism>
<evidence type="ECO:0000313" key="7">
    <source>
        <dbReference type="Proteomes" id="UP000822688"/>
    </source>
</evidence>
<dbReference type="PROSITE" id="PS50072">
    <property type="entry name" value="CSA_PPIASE_2"/>
    <property type="match status" value="1"/>
</dbReference>
<dbReference type="OrthoDB" id="442970at2759"/>
<feature type="compositionally biased region" description="Basic and acidic residues" evidence="4">
    <location>
        <begin position="327"/>
        <end position="349"/>
    </location>
</feature>
<dbReference type="PROSITE" id="PS00170">
    <property type="entry name" value="CSA_PPIASE_1"/>
    <property type="match status" value="1"/>
</dbReference>
<feature type="region of interest" description="Disordered" evidence="4">
    <location>
        <begin position="477"/>
        <end position="500"/>
    </location>
</feature>
<comment type="caution">
    <text evidence="6">The sequence shown here is derived from an EMBL/GenBank/DDBJ whole genome shotgun (WGS) entry which is preliminary data.</text>
</comment>
<evidence type="ECO:0000256" key="3">
    <source>
        <dbReference type="ARBA" id="ARBA00023242"/>
    </source>
</evidence>
<evidence type="ECO:0000256" key="4">
    <source>
        <dbReference type="SAM" id="MobiDB-lite"/>
    </source>
</evidence>
<dbReference type="Proteomes" id="UP000822688">
    <property type="component" value="Chromosome 11"/>
</dbReference>
<dbReference type="GO" id="GO:0006457">
    <property type="term" value="P:protein folding"/>
    <property type="evidence" value="ECO:0007669"/>
    <property type="project" value="InterPro"/>
</dbReference>
<feature type="compositionally biased region" description="Basic and acidic residues" evidence="4">
    <location>
        <begin position="270"/>
        <end position="279"/>
    </location>
</feature>
<dbReference type="InterPro" id="IPR020892">
    <property type="entry name" value="Cyclophilin-type_PPIase_CS"/>
</dbReference>
<dbReference type="AlphaFoldDB" id="A0A8T0GIN0"/>
<reference evidence="6 7" key="1">
    <citation type="submission" date="2020-06" db="EMBL/GenBank/DDBJ databases">
        <title>WGS assembly of Ceratodon purpureus strain R40.</title>
        <authorList>
            <person name="Carey S.B."/>
            <person name="Jenkins J."/>
            <person name="Shu S."/>
            <person name="Lovell J.T."/>
            <person name="Sreedasyam A."/>
            <person name="Maumus F."/>
            <person name="Tiley G.P."/>
            <person name="Fernandez-Pozo N."/>
            <person name="Barry K."/>
            <person name="Chen C."/>
            <person name="Wang M."/>
            <person name="Lipzen A."/>
            <person name="Daum C."/>
            <person name="Saski C.A."/>
            <person name="Payton A.C."/>
            <person name="Mcbreen J.C."/>
            <person name="Conrad R.E."/>
            <person name="Kollar L.M."/>
            <person name="Olsson S."/>
            <person name="Huttunen S."/>
            <person name="Landis J.B."/>
            <person name="Wickett N.J."/>
            <person name="Johnson M.G."/>
            <person name="Rensing S.A."/>
            <person name="Grimwood J."/>
            <person name="Schmutz J."/>
            <person name="Mcdaniel S.F."/>
        </authorList>
    </citation>
    <scope>NUCLEOTIDE SEQUENCE [LARGE SCALE GENOMIC DNA]</scope>
    <source>
        <strain evidence="6 7">R40</strain>
    </source>
</reference>
<name>A0A8T0GIN0_CERPU</name>
<dbReference type="InterPro" id="IPR029000">
    <property type="entry name" value="Cyclophilin-like_dom_sf"/>
</dbReference>
<evidence type="ECO:0000256" key="2">
    <source>
        <dbReference type="ARBA" id="ARBA00023186"/>
    </source>
</evidence>
<comment type="subcellular location">
    <subcellularLocation>
        <location evidence="1">Nucleus</location>
    </subcellularLocation>
</comment>
<dbReference type="FunFam" id="2.40.100.10:FF:000007">
    <property type="entry name" value="Peptidyl-prolyl cis-trans isomerase CWC27 homolog"/>
    <property type="match status" value="1"/>
</dbReference>
<dbReference type="GO" id="GO:0071013">
    <property type="term" value="C:catalytic step 2 spliceosome"/>
    <property type="evidence" value="ECO:0007669"/>
    <property type="project" value="TreeGrafter"/>
</dbReference>
<gene>
    <name evidence="6" type="ORF">KC19_11G093700</name>
</gene>
<proteinExistence type="predicted"/>
<dbReference type="PANTHER" id="PTHR45625">
    <property type="entry name" value="PEPTIDYL-PROLYL CIS-TRANS ISOMERASE-RELATED"/>
    <property type="match status" value="1"/>
</dbReference>
<sequence>MSSVYVLEPPTKGKVVLNTTAGPLDIELWPKEAPKAVRNFVQLCVDGYYNGTTFHRLIKTFMVQGGDPTGTGTGGDTIYGGPFADEVHSRLRFNHRGVVACANAGTPHSNNSQFFITFDRCDWLDKKNTIFGKITGDTVYNLMKIGDLETDKDDRPVDPPVINSVEVLWNPFDDVVPRNLKPKVELADDKSQSTSQKTAKPKKKLNLLSFGEEAEAEEQAVETVKAKIKSSHDVLQDPRLLKDAEDAAEMDPAEARRVKGVQNAVRQALSKKDNVDGADPKPSGAVDGESSDDEADFEASMRKKVLEKRARLADSKGAGVSNKKKAEKQGDANVKKEAPIPRETRRVVEDSDDEDEDRKGKLSLKRGLGSEARAALAANVDADVQLLTPLEQQRARFKQKKRLQGSREGATLAKLAQFKNKLVQTAKKEVKETDADDENWLSHELKFERDPMKKDDMSRNEDPNQYVVHDPLLEKGKEKFNKEQAKFKKRNREWAGKSLD</sequence>
<protein>
    <recommendedName>
        <fullName evidence="5">PPIase cyclophilin-type domain-containing protein</fullName>
    </recommendedName>
</protein>
<feature type="domain" description="PPIase cyclophilin-type" evidence="5">
    <location>
        <begin position="18"/>
        <end position="167"/>
    </location>
</feature>
<dbReference type="GO" id="GO:0003755">
    <property type="term" value="F:peptidyl-prolyl cis-trans isomerase activity"/>
    <property type="evidence" value="ECO:0007669"/>
    <property type="project" value="InterPro"/>
</dbReference>
<dbReference type="PANTHER" id="PTHR45625:SF6">
    <property type="entry name" value="SPLICEOSOME-ASSOCIATED PROTEIN CWC27 HOMOLOG"/>
    <property type="match status" value="1"/>
</dbReference>
<evidence type="ECO:0000256" key="1">
    <source>
        <dbReference type="ARBA" id="ARBA00004123"/>
    </source>
</evidence>
<dbReference type="Gene3D" id="2.40.100.10">
    <property type="entry name" value="Cyclophilin-like"/>
    <property type="match status" value="1"/>
</dbReference>
<keyword evidence="2" id="KW-0143">Chaperone</keyword>
<dbReference type="EMBL" id="CM026432">
    <property type="protein sequence ID" value="KAG0556992.1"/>
    <property type="molecule type" value="Genomic_DNA"/>
</dbReference>
<evidence type="ECO:0000313" key="6">
    <source>
        <dbReference type="EMBL" id="KAG0556992.1"/>
    </source>
</evidence>
<dbReference type="PRINTS" id="PR00153">
    <property type="entry name" value="CSAPPISMRASE"/>
</dbReference>
<keyword evidence="3" id="KW-0539">Nucleus</keyword>
<dbReference type="Pfam" id="PF00160">
    <property type="entry name" value="Pro_isomerase"/>
    <property type="match status" value="1"/>
</dbReference>
<accession>A0A8T0GIN0</accession>
<feature type="region of interest" description="Disordered" evidence="4">
    <location>
        <begin position="248"/>
        <end position="370"/>
    </location>
</feature>
<keyword evidence="7" id="KW-1185">Reference proteome</keyword>
<dbReference type="SUPFAM" id="SSF50891">
    <property type="entry name" value="Cyclophilin-like"/>
    <property type="match status" value="1"/>
</dbReference>
<feature type="region of interest" description="Disordered" evidence="4">
    <location>
        <begin position="183"/>
        <end position="204"/>
    </location>
</feature>